<feature type="region of interest" description="Disordered" evidence="1">
    <location>
        <begin position="110"/>
        <end position="236"/>
    </location>
</feature>
<dbReference type="Proteomes" id="UP001176941">
    <property type="component" value="Chromosome 28"/>
</dbReference>
<protein>
    <submittedName>
        <fullName evidence="2">Uncharacterized protein</fullName>
    </submittedName>
</protein>
<proteinExistence type="predicted"/>
<accession>A0ABN8Z828</accession>
<dbReference type="EMBL" id="OX459964">
    <property type="protein sequence ID" value="CAI9168957.1"/>
    <property type="molecule type" value="Genomic_DNA"/>
</dbReference>
<reference evidence="2" key="1">
    <citation type="submission" date="2023-04" db="EMBL/GenBank/DDBJ databases">
        <authorList>
            <consortium name="ELIXIR-Norway"/>
        </authorList>
    </citation>
    <scope>NUCLEOTIDE SEQUENCE [LARGE SCALE GENOMIC DNA]</scope>
</reference>
<name>A0ABN8Z828_RANTA</name>
<sequence>MWSSPAPPTPCFPAVPAVTASAQGSPPCQGSPVPTLPSRTARCIRDAPHPHPASQSPLGHLRPHLGLKLPGPSTDRQPFGIVSFMNDGKNFHLTTSLSLENGTWPMTQAEGDALRPRGRRTALQEDPLPGRAGSLRDGTLAGLRGAAPRRWPSAGLGGAWTAAVRGPGGRLPSASEDGPRSRRRAETALLRQERNRITPDGRAHHGREGPEETGGAPDRRGHHGREGTEREQHRLQ</sequence>
<feature type="compositionally biased region" description="Basic and acidic residues" evidence="1">
    <location>
        <begin position="224"/>
        <end position="236"/>
    </location>
</feature>
<evidence type="ECO:0000256" key="1">
    <source>
        <dbReference type="SAM" id="MobiDB-lite"/>
    </source>
</evidence>
<organism evidence="2 3">
    <name type="scientific">Rangifer tarandus platyrhynchus</name>
    <name type="common">Svalbard reindeer</name>
    <dbReference type="NCBI Taxonomy" id="3082113"/>
    <lineage>
        <taxon>Eukaryota</taxon>
        <taxon>Metazoa</taxon>
        <taxon>Chordata</taxon>
        <taxon>Craniata</taxon>
        <taxon>Vertebrata</taxon>
        <taxon>Euteleostomi</taxon>
        <taxon>Mammalia</taxon>
        <taxon>Eutheria</taxon>
        <taxon>Laurasiatheria</taxon>
        <taxon>Artiodactyla</taxon>
        <taxon>Ruminantia</taxon>
        <taxon>Pecora</taxon>
        <taxon>Cervidae</taxon>
        <taxon>Odocoileinae</taxon>
        <taxon>Rangifer</taxon>
    </lineage>
</organism>
<evidence type="ECO:0000313" key="3">
    <source>
        <dbReference type="Proteomes" id="UP001176941"/>
    </source>
</evidence>
<feature type="region of interest" description="Disordered" evidence="1">
    <location>
        <begin position="17"/>
        <end position="37"/>
    </location>
</feature>
<gene>
    <name evidence="2" type="ORF">MRATA1EN1_LOCUS17919</name>
</gene>
<keyword evidence="3" id="KW-1185">Reference proteome</keyword>
<evidence type="ECO:0000313" key="2">
    <source>
        <dbReference type="EMBL" id="CAI9168957.1"/>
    </source>
</evidence>
<feature type="compositionally biased region" description="Basic and acidic residues" evidence="1">
    <location>
        <begin position="177"/>
        <end position="210"/>
    </location>
</feature>